<evidence type="ECO:0000256" key="2">
    <source>
        <dbReference type="ARBA" id="ARBA00021549"/>
    </source>
</evidence>
<reference evidence="13" key="1">
    <citation type="submission" date="2022-11" db="EMBL/GenBank/DDBJ databases">
        <title>Methylomonas rapida sp. nov., Carotenoid-Producing Obligate Methanotrophs with High Growth Characteristics and Biotechnological Potential.</title>
        <authorList>
            <person name="Tikhonova E.N."/>
            <person name="Suleimanov R.Z."/>
            <person name="Miroshnikov K."/>
            <person name="Oshkin I.Y."/>
            <person name="Belova S.E."/>
            <person name="Danilova O.V."/>
            <person name="Ashikhmin A."/>
            <person name="Konopkin A."/>
            <person name="But S.Y."/>
            <person name="Khmelenina V.N."/>
            <person name="Kuznetsov N."/>
            <person name="Pimenov N.V."/>
            <person name="Dedysh S.N."/>
        </authorList>
    </citation>
    <scope>NUCLEOTIDE SEQUENCE</scope>
    <source>
        <strain evidence="13">MP1</strain>
    </source>
</reference>
<protein>
    <recommendedName>
        <fullName evidence="2">Type II secretion system protein H</fullName>
    </recommendedName>
    <alternativeName>
        <fullName evidence="10">General secretion pathway protein H</fullName>
    </alternativeName>
</protein>
<dbReference type="InterPro" id="IPR022346">
    <property type="entry name" value="T2SS_GspH"/>
</dbReference>
<dbReference type="Gene3D" id="3.30.700.10">
    <property type="entry name" value="Glycoprotein, Type 4 Pilin"/>
    <property type="match status" value="1"/>
</dbReference>
<comment type="subcellular location">
    <subcellularLocation>
        <location evidence="1">Cell inner membrane</location>
        <topology evidence="1">Single-pass membrane protein</topology>
    </subcellularLocation>
</comment>
<dbReference type="PANTHER" id="PTHR30093">
    <property type="entry name" value="GENERAL SECRETION PATHWAY PROTEIN G"/>
    <property type="match status" value="1"/>
</dbReference>
<evidence type="ECO:0000256" key="4">
    <source>
        <dbReference type="ARBA" id="ARBA00022481"/>
    </source>
</evidence>
<evidence type="ECO:0000259" key="12">
    <source>
        <dbReference type="Pfam" id="PF12019"/>
    </source>
</evidence>
<dbReference type="SUPFAM" id="SSF54523">
    <property type="entry name" value="Pili subunits"/>
    <property type="match status" value="1"/>
</dbReference>
<dbReference type="PANTHER" id="PTHR30093:SF41">
    <property type="entry name" value="TYPE II SECRETION SYSTEM PROTEIN H"/>
    <property type="match status" value="1"/>
</dbReference>
<sequence length="175" mass="18358">MKPLRSQIHQNRGVTLTELMIVIAIIGIIAGFAVPSYQDLIERNRLKQVVESLKSDMQFARTEAIKRSQNVVLSPTTGNAGAWCYGLNLSTACTCGTAGSCGIKTVAGSGFSAAVSMTASTGSSTFDFRRGIPSATTNVTFATTHYTTRINVNSAGRVVICTPTGTTGLPGYPGC</sequence>
<accession>A0ABY7GPV9</accession>
<evidence type="ECO:0000256" key="7">
    <source>
        <dbReference type="ARBA" id="ARBA00022989"/>
    </source>
</evidence>
<name>A0ABY7GPV9_9GAMM</name>
<evidence type="ECO:0000256" key="9">
    <source>
        <dbReference type="ARBA" id="ARBA00025772"/>
    </source>
</evidence>
<evidence type="ECO:0000256" key="3">
    <source>
        <dbReference type="ARBA" id="ARBA00022475"/>
    </source>
</evidence>
<organism evidence="13 14">
    <name type="scientific">Methylomonas rapida</name>
    <dbReference type="NCBI Taxonomy" id="2963939"/>
    <lineage>
        <taxon>Bacteria</taxon>
        <taxon>Pseudomonadati</taxon>
        <taxon>Pseudomonadota</taxon>
        <taxon>Gammaproteobacteria</taxon>
        <taxon>Methylococcales</taxon>
        <taxon>Methylococcaceae</taxon>
        <taxon>Methylomonas</taxon>
    </lineage>
</organism>
<proteinExistence type="inferred from homology"/>
<evidence type="ECO:0000256" key="10">
    <source>
        <dbReference type="ARBA" id="ARBA00030775"/>
    </source>
</evidence>
<keyword evidence="3" id="KW-1003">Cell membrane</keyword>
<evidence type="ECO:0000256" key="11">
    <source>
        <dbReference type="SAM" id="Phobius"/>
    </source>
</evidence>
<evidence type="ECO:0000256" key="1">
    <source>
        <dbReference type="ARBA" id="ARBA00004377"/>
    </source>
</evidence>
<evidence type="ECO:0000256" key="6">
    <source>
        <dbReference type="ARBA" id="ARBA00022692"/>
    </source>
</evidence>
<dbReference type="NCBIfam" id="TIGR02532">
    <property type="entry name" value="IV_pilin_GFxxxE"/>
    <property type="match status" value="1"/>
</dbReference>
<evidence type="ECO:0000256" key="5">
    <source>
        <dbReference type="ARBA" id="ARBA00022519"/>
    </source>
</evidence>
<keyword evidence="14" id="KW-1185">Reference proteome</keyword>
<dbReference type="InterPro" id="IPR012902">
    <property type="entry name" value="N_methyl_site"/>
</dbReference>
<feature type="transmembrane region" description="Helical" evidence="11">
    <location>
        <begin position="20"/>
        <end position="37"/>
    </location>
</feature>
<dbReference type="Proteomes" id="UP001162780">
    <property type="component" value="Chromosome"/>
</dbReference>
<dbReference type="InterPro" id="IPR045584">
    <property type="entry name" value="Pilin-like"/>
</dbReference>
<evidence type="ECO:0000256" key="8">
    <source>
        <dbReference type="ARBA" id="ARBA00023136"/>
    </source>
</evidence>
<keyword evidence="7 11" id="KW-1133">Transmembrane helix</keyword>
<evidence type="ECO:0000313" key="14">
    <source>
        <dbReference type="Proteomes" id="UP001162780"/>
    </source>
</evidence>
<evidence type="ECO:0000313" key="13">
    <source>
        <dbReference type="EMBL" id="WAR46542.1"/>
    </source>
</evidence>
<keyword evidence="8 11" id="KW-0472">Membrane</keyword>
<keyword evidence="5" id="KW-0997">Cell inner membrane</keyword>
<dbReference type="RefSeq" id="WP_255187449.1">
    <property type="nucleotide sequence ID" value="NZ_CP113517.1"/>
</dbReference>
<dbReference type="Pfam" id="PF07963">
    <property type="entry name" value="N_methyl"/>
    <property type="match status" value="1"/>
</dbReference>
<gene>
    <name evidence="13" type="ORF">NM686_008500</name>
</gene>
<dbReference type="EMBL" id="CP113517">
    <property type="protein sequence ID" value="WAR46542.1"/>
    <property type="molecule type" value="Genomic_DNA"/>
</dbReference>
<dbReference type="Pfam" id="PF12019">
    <property type="entry name" value="GspH"/>
    <property type="match status" value="1"/>
</dbReference>
<keyword evidence="6 11" id="KW-0812">Transmembrane</keyword>
<comment type="similarity">
    <text evidence="9">Belongs to the GSP H family.</text>
</comment>
<feature type="domain" description="General secretion pathway GspH" evidence="12">
    <location>
        <begin position="50"/>
        <end position="156"/>
    </location>
</feature>
<keyword evidence="4" id="KW-0488">Methylation</keyword>